<evidence type="ECO:0000256" key="9">
    <source>
        <dbReference type="ARBA" id="ARBA00023143"/>
    </source>
</evidence>
<proteinExistence type="inferred from homology"/>
<dbReference type="SUPFAM" id="SSF48029">
    <property type="entry name" value="FliG"/>
    <property type="match status" value="2"/>
</dbReference>
<feature type="domain" description="Flagellar motor switch protein FliG N-terminal" evidence="13">
    <location>
        <begin position="24"/>
        <end position="115"/>
    </location>
</feature>
<dbReference type="Pfam" id="PF14842">
    <property type="entry name" value="FliG_N"/>
    <property type="match status" value="1"/>
</dbReference>
<dbReference type="RefSeq" id="WP_211784412.1">
    <property type="nucleotide sequence ID" value="NZ_CP047289.1"/>
</dbReference>
<keyword evidence="7" id="KW-0283">Flagellar rotation</keyword>
<comment type="subcellular location">
    <subcellularLocation>
        <location evidence="1">Bacterial flagellum basal body</location>
    </subcellularLocation>
    <subcellularLocation>
        <location evidence="2">Cell membrane</location>
        <topology evidence="2">Peripheral membrane protein</topology>
        <orientation evidence="2">Cytoplasmic side</orientation>
    </subcellularLocation>
</comment>
<keyword evidence="6" id="KW-0145">Chemotaxis</keyword>
<evidence type="ECO:0000256" key="10">
    <source>
        <dbReference type="ARBA" id="ARBA00025598"/>
    </source>
</evidence>
<dbReference type="GO" id="GO:0005886">
    <property type="term" value="C:plasma membrane"/>
    <property type="evidence" value="ECO:0007669"/>
    <property type="project" value="UniProtKB-SubCell"/>
</dbReference>
<keyword evidence="9" id="KW-0975">Bacterial flagellum</keyword>
<evidence type="ECO:0000256" key="1">
    <source>
        <dbReference type="ARBA" id="ARBA00004117"/>
    </source>
</evidence>
<dbReference type="PANTHER" id="PTHR30534:SF0">
    <property type="entry name" value="FLAGELLAR MOTOR SWITCH PROTEIN FLIG"/>
    <property type="match status" value="1"/>
</dbReference>
<evidence type="ECO:0000259" key="11">
    <source>
        <dbReference type="Pfam" id="PF01706"/>
    </source>
</evidence>
<keyword evidence="8" id="KW-0472">Membrane</keyword>
<dbReference type="KEGG" id="fap:GR316_02065"/>
<dbReference type="PRINTS" id="PR00954">
    <property type="entry name" value="FLGMOTORFLIG"/>
</dbReference>
<dbReference type="GO" id="GO:0003774">
    <property type="term" value="F:cytoskeletal motor activity"/>
    <property type="evidence" value="ECO:0007669"/>
    <property type="project" value="InterPro"/>
</dbReference>
<dbReference type="InterPro" id="IPR011002">
    <property type="entry name" value="FliG_a-hlx"/>
</dbReference>
<keyword evidence="14" id="KW-0282">Flagellum</keyword>
<dbReference type="PANTHER" id="PTHR30534">
    <property type="entry name" value="FLAGELLAR MOTOR SWITCH PROTEIN FLIG"/>
    <property type="match status" value="1"/>
</dbReference>
<evidence type="ECO:0000256" key="6">
    <source>
        <dbReference type="ARBA" id="ARBA00022500"/>
    </source>
</evidence>
<name>A0A8J8MS24_9RHOB</name>
<evidence type="ECO:0000313" key="15">
    <source>
        <dbReference type="Proteomes" id="UP000679284"/>
    </source>
</evidence>
<dbReference type="InterPro" id="IPR028263">
    <property type="entry name" value="FliG_N"/>
</dbReference>
<protein>
    <recommendedName>
        <fullName evidence="4">Flagellar motor switch protein FliG</fullName>
    </recommendedName>
</protein>
<comment type="similarity">
    <text evidence="3">Belongs to the FliG family.</text>
</comment>
<evidence type="ECO:0000313" key="14">
    <source>
        <dbReference type="EMBL" id="QUS35163.1"/>
    </source>
</evidence>
<dbReference type="InterPro" id="IPR032779">
    <property type="entry name" value="FliG_M"/>
</dbReference>
<accession>A0A8J8MS24</accession>
<evidence type="ECO:0000256" key="4">
    <source>
        <dbReference type="ARBA" id="ARBA00021870"/>
    </source>
</evidence>
<dbReference type="EMBL" id="CP047289">
    <property type="protein sequence ID" value="QUS35163.1"/>
    <property type="molecule type" value="Genomic_DNA"/>
</dbReference>
<dbReference type="GO" id="GO:0006935">
    <property type="term" value="P:chemotaxis"/>
    <property type="evidence" value="ECO:0007669"/>
    <property type="project" value="UniProtKB-KW"/>
</dbReference>
<dbReference type="InterPro" id="IPR000090">
    <property type="entry name" value="Flg_Motor_Flig"/>
</dbReference>
<dbReference type="Proteomes" id="UP000679284">
    <property type="component" value="Chromosome"/>
</dbReference>
<dbReference type="Gene3D" id="1.10.220.30">
    <property type="match status" value="3"/>
</dbReference>
<evidence type="ECO:0000259" key="13">
    <source>
        <dbReference type="Pfam" id="PF14842"/>
    </source>
</evidence>
<keyword evidence="14" id="KW-0966">Cell projection</keyword>
<evidence type="ECO:0000256" key="5">
    <source>
        <dbReference type="ARBA" id="ARBA00022475"/>
    </source>
</evidence>
<evidence type="ECO:0000256" key="7">
    <source>
        <dbReference type="ARBA" id="ARBA00022779"/>
    </source>
</evidence>
<dbReference type="Pfam" id="PF01706">
    <property type="entry name" value="FliG_C"/>
    <property type="match status" value="1"/>
</dbReference>
<feature type="domain" description="Flagellar motor switch protein FliG middle" evidence="12">
    <location>
        <begin position="132"/>
        <end position="203"/>
    </location>
</feature>
<evidence type="ECO:0000256" key="3">
    <source>
        <dbReference type="ARBA" id="ARBA00010299"/>
    </source>
</evidence>
<dbReference type="GO" id="GO:0071973">
    <property type="term" value="P:bacterial-type flagellum-dependent cell motility"/>
    <property type="evidence" value="ECO:0007669"/>
    <property type="project" value="InterPro"/>
</dbReference>
<keyword evidence="14" id="KW-0969">Cilium</keyword>
<keyword evidence="15" id="KW-1185">Reference proteome</keyword>
<keyword evidence="5" id="KW-1003">Cell membrane</keyword>
<gene>
    <name evidence="14" type="ORF">GR316_02065</name>
</gene>
<dbReference type="GO" id="GO:0009425">
    <property type="term" value="C:bacterial-type flagellum basal body"/>
    <property type="evidence" value="ECO:0007669"/>
    <property type="project" value="UniProtKB-SubCell"/>
</dbReference>
<sequence>MSQALAQIQPAQRAVRIAAPARALSRRQKAAVIVKLLVSEGSPIPISALPEDMQADLTEEMGQLRLVDRDTLQAVVAEFLAELDGVGLAFPGGMEGALKAMDGHISSEAAHRLRRAGAGPADPWERLNALPPDKLLPVLEDEAPEVAAVVLSKLPVARAAELLGKLPGQRARRVAFAVSQTGDVDPATVRRIGQTLAHQLEAEPPRAFAAAPGERVGAILNIARSQTRDDVLAGLEAEDAVFSAEVRRSIFTFAHLPERVLPADVPKIVRLVDQPILVTALAGDPVVAAFLLSHLSQRLAQTLQDEITDRPPPREAEAEEAMTAIIESIRRLEAAGGITLSQPPEG</sequence>
<reference evidence="14" key="1">
    <citation type="submission" date="2020-01" db="EMBL/GenBank/DDBJ databases">
        <authorList>
            <person name="Yang Y."/>
            <person name="Kwon Y.M."/>
        </authorList>
    </citation>
    <scope>NUCLEOTIDE SEQUENCE</scope>
    <source>
        <strain evidence="14">PG104</strain>
    </source>
</reference>
<comment type="function">
    <text evidence="10">FliG is one of three proteins (FliG, FliN, FliM) that forms the rotor-mounted switch complex (C ring), located at the base of the basal body. This complex interacts with the CheY and CheZ chemotaxis proteins, in addition to contacting components of the motor that determine the direction of flagellar rotation.</text>
</comment>
<evidence type="ECO:0000259" key="12">
    <source>
        <dbReference type="Pfam" id="PF14841"/>
    </source>
</evidence>
<evidence type="ECO:0000256" key="2">
    <source>
        <dbReference type="ARBA" id="ARBA00004413"/>
    </source>
</evidence>
<dbReference type="InterPro" id="IPR023087">
    <property type="entry name" value="Flg_Motor_Flig_C"/>
</dbReference>
<evidence type="ECO:0000256" key="8">
    <source>
        <dbReference type="ARBA" id="ARBA00023136"/>
    </source>
</evidence>
<organism evidence="14 15">
    <name type="scientific">Falsirhodobacter algicola</name>
    <dbReference type="NCBI Taxonomy" id="2692330"/>
    <lineage>
        <taxon>Bacteria</taxon>
        <taxon>Pseudomonadati</taxon>
        <taxon>Pseudomonadota</taxon>
        <taxon>Alphaproteobacteria</taxon>
        <taxon>Rhodobacterales</taxon>
        <taxon>Paracoccaceae</taxon>
        <taxon>Falsirhodobacter</taxon>
    </lineage>
</organism>
<dbReference type="AlphaFoldDB" id="A0A8J8MS24"/>
<dbReference type="Pfam" id="PF14841">
    <property type="entry name" value="FliG_M"/>
    <property type="match status" value="1"/>
</dbReference>
<feature type="domain" description="Flagellar motor switch protein FliG C-terminal" evidence="11">
    <location>
        <begin position="234"/>
        <end position="340"/>
    </location>
</feature>